<dbReference type="InterPro" id="IPR033468">
    <property type="entry name" value="Metaxin_GST"/>
</dbReference>
<dbReference type="SFLD" id="SFLDG01200">
    <property type="entry name" value="SUF1.1"/>
    <property type="match status" value="1"/>
</dbReference>
<protein>
    <recommendedName>
        <fullName evidence="7">Failed axon connections</fullName>
    </recommendedName>
</protein>
<dbReference type="Gene3D" id="3.40.30.10">
    <property type="entry name" value="Glutaredoxin"/>
    <property type="match status" value="1"/>
</dbReference>
<accession>A0ABP1QBE0</accession>
<proteinExistence type="inferred from homology"/>
<name>A0ABP1QBE0_9HEXA</name>
<dbReference type="PANTHER" id="PTHR12289">
    <property type="entry name" value="METAXIN RELATED"/>
    <property type="match status" value="1"/>
</dbReference>
<evidence type="ECO:0000256" key="1">
    <source>
        <dbReference type="ARBA" id="ARBA00006475"/>
    </source>
</evidence>
<comment type="similarity">
    <text evidence="1">Belongs to the FAX family.</text>
</comment>
<feature type="transmembrane region" description="Helical" evidence="2">
    <location>
        <begin position="6"/>
        <end position="25"/>
    </location>
</feature>
<dbReference type="InterPro" id="IPR050931">
    <property type="entry name" value="Mito_Protein_Transport_Metaxin"/>
</dbReference>
<keyword evidence="6" id="KW-1185">Reference proteome</keyword>
<dbReference type="SUPFAM" id="SSF52833">
    <property type="entry name" value="Thioredoxin-like"/>
    <property type="match status" value="1"/>
</dbReference>
<dbReference type="PANTHER" id="PTHR12289:SF41">
    <property type="entry name" value="FAILED AXON CONNECTIONS-RELATED"/>
    <property type="match status" value="1"/>
</dbReference>
<evidence type="ECO:0000313" key="5">
    <source>
        <dbReference type="EMBL" id="CAL8096583.1"/>
    </source>
</evidence>
<sequence>MPSWLTVLGLAPVAYYVVNLLWTFIEKLMLRSKLRRWKTSPKDVVILHGFPPAKVLPNLSPYIMKVESYLRLANLRYTLDKKDYFGPKGKSPWITLNGQHVADSEFIITFLGKKFDKNFSQQSSEVQLATANLVRTMLEEYFTCVIGMERMIYNDRSKFSVLADMPLVLFYFMRHILKKRFWEQGIGRHSHEEVTQIMTKKLQAVSTLLGNQKFFGGDEMCEDDCGIFAVLAQCLWGLPDSPYEKLMNGECTNLKEYCLRIKGKLWADWDHCLAK</sequence>
<comment type="caution">
    <text evidence="5">The sequence shown here is derived from an EMBL/GenBank/DDBJ whole genome shotgun (WGS) entry which is preliminary data.</text>
</comment>
<dbReference type="EMBL" id="CAXLJM020000028">
    <property type="protein sequence ID" value="CAL8096583.1"/>
    <property type="molecule type" value="Genomic_DNA"/>
</dbReference>
<dbReference type="InterPro" id="IPR026928">
    <property type="entry name" value="FAX/IsoI-like"/>
</dbReference>
<gene>
    <name evidence="5" type="ORF">ODALV1_LOCUS9397</name>
</gene>
<dbReference type="SFLD" id="SFLDG01180">
    <property type="entry name" value="SUF1"/>
    <property type="match status" value="1"/>
</dbReference>
<dbReference type="SUPFAM" id="SSF47616">
    <property type="entry name" value="GST C-terminal domain-like"/>
    <property type="match status" value="1"/>
</dbReference>
<evidence type="ECO:0000259" key="4">
    <source>
        <dbReference type="Pfam" id="PF17172"/>
    </source>
</evidence>
<dbReference type="SFLD" id="SFLDS00019">
    <property type="entry name" value="Glutathione_Transferase_(cytos"/>
    <property type="match status" value="1"/>
</dbReference>
<feature type="domain" description="Metaxin glutathione S-transferase" evidence="3">
    <location>
        <begin position="200"/>
        <end position="261"/>
    </location>
</feature>
<keyword evidence="2" id="KW-0812">Transmembrane</keyword>
<dbReference type="Pfam" id="PF17171">
    <property type="entry name" value="GST_C_6"/>
    <property type="match status" value="1"/>
</dbReference>
<dbReference type="Pfam" id="PF17172">
    <property type="entry name" value="GST_N_4"/>
    <property type="match status" value="1"/>
</dbReference>
<reference evidence="5 6" key="1">
    <citation type="submission" date="2024-08" db="EMBL/GenBank/DDBJ databases">
        <authorList>
            <person name="Cucini C."/>
            <person name="Frati F."/>
        </authorList>
    </citation>
    <scope>NUCLEOTIDE SEQUENCE [LARGE SCALE GENOMIC DNA]</scope>
</reference>
<organism evidence="5 6">
    <name type="scientific">Orchesella dallaii</name>
    <dbReference type="NCBI Taxonomy" id="48710"/>
    <lineage>
        <taxon>Eukaryota</taxon>
        <taxon>Metazoa</taxon>
        <taxon>Ecdysozoa</taxon>
        <taxon>Arthropoda</taxon>
        <taxon>Hexapoda</taxon>
        <taxon>Collembola</taxon>
        <taxon>Entomobryomorpha</taxon>
        <taxon>Entomobryoidea</taxon>
        <taxon>Orchesellidae</taxon>
        <taxon>Orchesellinae</taxon>
        <taxon>Orchesella</taxon>
    </lineage>
</organism>
<dbReference type="InterPro" id="IPR036249">
    <property type="entry name" value="Thioredoxin-like_sf"/>
</dbReference>
<keyword evidence="2" id="KW-1133">Transmembrane helix</keyword>
<evidence type="ECO:0000259" key="3">
    <source>
        <dbReference type="Pfam" id="PF17171"/>
    </source>
</evidence>
<feature type="domain" description="Thioredoxin-like fold" evidence="4">
    <location>
        <begin position="61"/>
        <end position="153"/>
    </location>
</feature>
<evidence type="ECO:0008006" key="7">
    <source>
        <dbReference type="Google" id="ProtNLM"/>
    </source>
</evidence>
<dbReference type="InterPro" id="IPR012336">
    <property type="entry name" value="Thioredoxin-like_fold"/>
</dbReference>
<dbReference type="CDD" id="cd03193">
    <property type="entry name" value="GST_C_Metaxin"/>
    <property type="match status" value="1"/>
</dbReference>
<evidence type="ECO:0000256" key="2">
    <source>
        <dbReference type="SAM" id="Phobius"/>
    </source>
</evidence>
<dbReference type="Proteomes" id="UP001642540">
    <property type="component" value="Unassembled WGS sequence"/>
</dbReference>
<dbReference type="InterPro" id="IPR036282">
    <property type="entry name" value="Glutathione-S-Trfase_C_sf"/>
</dbReference>
<dbReference type="InterPro" id="IPR040079">
    <property type="entry name" value="Glutathione_S-Trfase"/>
</dbReference>
<evidence type="ECO:0000313" key="6">
    <source>
        <dbReference type="Proteomes" id="UP001642540"/>
    </source>
</evidence>
<dbReference type="Gene3D" id="1.20.1050.10">
    <property type="match status" value="1"/>
</dbReference>
<keyword evidence="2" id="KW-0472">Membrane</keyword>